<dbReference type="OrthoDB" id="1708588at2759"/>
<dbReference type="OMA" id="CKNIDDW"/>
<evidence type="ECO:0000313" key="3">
    <source>
        <dbReference type="EMBL" id="KFM74978.1"/>
    </source>
</evidence>
<gene>
    <name evidence="3" type="ORF">X975_20039</name>
</gene>
<protein>
    <recommendedName>
        <fullName evidence="2">ATP synthase subunit s-like protein</fullName>
    </recommendedName>
</protein>
<dbReference type="SUPFAM" id="SSF52047">
    <property type="entry name" value="RNI-like"/>
    <property type="match status" value="1"/>
</dbReference>
<dbReference type="AlphaFoldDB" id="A0A087UC89"/>
<dbReference type="Proteomes" id="UP000054359">
    <property type="component" value="Unassembled WGS sequence"/>
</dbReference>
<organism evidence="3 4">
    <name type="scientific">Stegodyphus mimosarum</name>
    <name type="common">African social velvet spider</name>
    <dbReference type="NCBI Taxonomy" id="407821"/>
    <lineage>
        <taxon>Eukaryota</taxon>
        <taxon>Metazoa</taxon>
        <taxon>Ecdysozoa</taxon>
        <taxon>Arthropoda</taxon>
        <taxon>Chelicerata</taxon>
        <taxon>Arachnida</taxon>
        <taxon>Araneae</taxon>
        <taxon>Araneomorphae</taxon>
        <taxon>Entelegynae</taxon>
        <taxon>Eresoidea</taxon>
        <taxon>Eresidae</taxon>
        <taxon>Stegodyphus</taxon>
    </lineage>
</organism>
<name>A0A087UC89_STEMI</name>
<accession>A0A087UC89</accession>
<sequence>MLSGRTILKPVTYLPHIAFQRGRVRLLPKEYYDEYETPYMKARRPGRAFVTDFYAFFHQKDLILAAKNWYKEKKIEAMRNDQRYIPDRHKILGPDLAVTHFIAYRGGKIKFKGKDSWATIDHIRSGEVPCKYEPGYFVEELDASGLSICYEGFENLSDLICLKKLYLRNCPNVDDWCLSRSYLFENSLEYLDISGCHNVTERGICALHALKNLRTLVLNDTPNIGNKELVSLLLQEIIPKCQVIGVNYEDPTLLKRVGNYM</sequence>
<evidence type="ECO:0000256" key="1">
    <source>
        <dbReference type="ARBA" id="ARBA00006901"/>
    </source>
</evidence>
<dbReference type="Gene3D" id="3.80.10.10">
    <property type="entry name" value="Ribonuclease Inhibitor"/>
    <property type="match status" value="1"/>
</dbReference>
<proteinExistence type="inferred from homology"/>
<dbReference type="FunFam" id="3.80.10.10:FF:000168">
    <property type="entry name" value="Distal membrane arm assembly complex 2"/>
    <property type="match status" value="1"/>
</dbReference>
<comment type="similarity">
    <text evidence="1">Belongs to the ATP synthase subunit s family.</text>
</comment>
<dbReference type="InterPro" id="IPR032675">
    <property type="entry name" value="LRR_dom_sf"/>
</dbReference>
<evidence type="ECO:0000256" key="2">
    <source>
        <dbReference type="ARBA" id="ARBA00076566"/>
    </source>
</evidence>
<keyword evidence="4" id="KW-1185">Reference proteome</keyword>
<dbReference type="STRING" id="407821.A0A087UC89"/>
<evidence type="ECO:0000313" key="4">
    <source>
        <dbReference type="Proteomes" id="UP000054359"/>
    </source>
</evidence>
<reference evidence="3 4" key="1">
    <citation type="submission" date="2013-11" db="EMBL/GenBank/DDBJ databases">
        <title>Genome sequencing of Stegodyphus mimosarum.</title>
        <authorList>
            <person name="Bechsgaard J."/>
        </authorList>
    </citation>
    <scope>NUCLEOTIDE SEQUENCE [LARGE SCALE GENOMIC DNA]</scope>
</reference>
<feature type="non-terminal residue" evidence="3">
    <location>
        <position position="261"/>
    </location>
</feature>
<dbReference type="EMBL" id="KK119175">
    <property type="protein sequence ID" value="KFM74978.1"/>
    <property type="molecule type" value="Genomic_DNA"/>
</dbReference>